<proteinExistence type="predicted"/>
<organism evidence="2 3">
    <name type="scientific">Natronomonas pharaonis (strain ATCC 35678 / DSM 2160 / CIP 103997 / JCM 8858 / NBRC 14720 / NCIMB 2260 / Gabara)</name>
    <name type="common">Halobacterium pharaonis</name>
    <dbReference type="NCBI Taxonomy" id="348780"/>
    <lineage>
        <taxon>Archaea</taxon>
        <taxon>Methanobacteriati</taxon>
        <taxon>Methanobacteriota</taxon>
        <taxon>Stenosarchaea group</taxon>
        <taxon>Halobacteria</taxon>
        <taxon>Halobacteriales</taxon>
        <taxon>Natronomonadaceae</taxon>
        <taxon>Natronomonas</taxon>
    </lineage>
</organism>
<accession>A0A1U7EVB5</accession>
<dbReference type="KEGG" id="nph:NP_1730A"/>
<dbReference type="OrthoDB" id="242585at2157"/>
<protein>
    <recommendedName>
        <fullName evidence="1">DUF7993 domain-containing protein</fullName>
    </recommendedName>
</protein>
<dbReference type="EMBL" id="CR936257">
    <property type="protein sequence ID" value="CAI48956.1"/>
    <property type="molecule type" value="Genomic_DNA"/>
</dbReference>
<dbReference type="HOGENOM" id="CLU_159741_0_0_2"/>
<dbReference type="eggNOG" id="arCOG04658">
    <property type="taxonomic scope" value="Archaea"/>
</dbReference>
<dbReference type="AlphaFoldDB" id="A0A1U7EVB5"/>
<evidence type="ECO:0000259" key="1">
    <source>
        <dbReference type="Pfam" id="PF25956"/>
    </source>
</evidence>
<dbReference type="InterPro" id="IPR058306">
    <property type="entry name" value="DUF7993"/>
</dbReference>
<gene>
    <name evidence="2" type="ordered locus">NP_1730A</name>
</gene>
<sequence>MVHNEIGRGERIAELLSSEVHGHDRGALGALSVTDAAEEVEPTADGALAFRIAAADEVLADVYVQPDRARVEFVAATEAAAATADKEALRVRPKAVEPPRTLVFVENGAEVKGALRVVRRAAADVL</sequence>
<evidence type="ECO:0000313" key="3">
    <source>
        <dbReference type="Proteomes" id="UP000002698"/>
    </source>
</evidence>
<dbReference type="Pfam" id="PF25956">
    <property type="entry name" value="DUF7993"/>
    <property type="match status" value="1"/>
</dbReference>
<dbReference type="Proteomes" id="UP000002698">
    <property type="component" value="Chromosome"/>
</dbReference>
<dbReference type="EnsemblBacteria" id="CAI48956">
    <property type="protein sequence ID" value="CAI48956"/>
    <property type="gene ID" value="NP_1730A"/>
</dbReference>
<reference evidence="2 3" key="1">
    <citation type="journal article" date="2005" name="Genome Res.">
        <title>Living with two extremes: conclusions from the genome sequence of Natronomonas pharaonis.</title>
        <authorList>
            <person name="Falb M."/>
            <person name="Pfeiffer F."/>
            <person name="Palm P."/>
            <person name="Rodewald K."/>
            <person name="Hickmann V."/>
            <person name="Tittor J."/>
            <person name="Oesterhelt D."/>
        </authorList>
    </citation>
    <scope>NUCLEOTIDE SEQUENCE [LARGE SCALE GENOMIC DNA]</scope>
    <source>
        <strain evidence="3">ATCC 35678 / DSM 2160 / CIP 103997 / JCM 8858 / NBRC 14720 / NCIMB 2260 / Gabara</strain>
    </source>
</reference>
<name>A0A1U7EVB5_NATPD</name>
<evidence type="ECO:0000313" key="2">
    <source>
        <dbReference type="EMBL" id="CAI48956.1"/>
    </source>
</evidence>
<feature type="domain" description="DUF7993" evidence="1">
    <location>
        <begin position="1"/>
        <end position="123"/>
    </location>
</feature>
<dbReference type="RefSeq" id="WP_011322589.1">
    <property type="nucleotide sequence ID" value="NC_007426.1"/>
</dbReference>
<keyword evidence="3" id="KW-1185">Reference proteome</keyword>
<dbReference type="STRING" id="348780.NP_1730A"/>
<dbReference type="GeneID" id="3701241"/>